<dbReference type="Gene3D" id="3.30.450.20">
    <property type="entry name" value="PAS domain"/>
    <property type="match status" value="1"/>
</dbReference>
<comment type="caution">
    <text evidence="3">The sequence shown here is derived from an EMBL/GenBank/DDBJ whole genome shotgun (WGS) entry which is preliminary data.</text>
</comment>
<dbReference type="InterPro" id="IPR035965">
    <property type="entry name" value="PAS-like_dom_sf"/>
</dbReference>
<dbReference type="CDD" id="cd01949">
    <property type="entry name" value="GGDEF"/>
    <property type="match status" value="1"/>
</dbReference>
<gene>
    <name evidence="3" type="ORF">FHS30_002824</name>
</gene>
<organism evidence="3 4">
    <name type="scientific">Simiduia aestuariiviva</name>
    <dbReference type="NCBI Taxonomy" id="1510459"/>
    <lineage>
        <taxon>Bacteria</taxon>
        <taxon>Pseudomonadati</taxon>
        <taxon>Pseudomonadota</taxon>
        <taxon>Gammaproteobacteria</taxon>
        <taxon>Cellvibrionales</taxon>
        <taxon>Cellvibrionaceae</taxon>
        <taxon>Simiduia</taxon>
    </lineage>
</organism>
<dbReference type="RefSeq" id="WP_183911112.1">
    <property type="nucleotide sequence ID" value="NZ_JACHXZ010000004.1"/>
</dbReference>
<dbReference type="SMART" id="SM00052">
    <property type="entry name" value="EAL"/>
    <property type="match status" value="1"/>
</dbReference>
<dbReference type="InterPro" id="IPR029787">
    <property type="entry name" value="Nucleotide_cyclase"/>
</dbReference>
<dbReference type="NCBIfam" id="TIGR00254">
    <property type="entry name" value="GGDEF"/>
    <property type="match status" value="1"/>
</dbReference>
<dbReference type="InterPro" id="IPR000160">
    <property type="entry name" value="GGDEF_dom"/>
</dbReference>
<dbReference type="SUPFAM" id="SSF141868">
    <property type="entry name" value="EAL domain-like"/>
    <property type="match status" value="1"/>
</dbReference>
<dbReference type="Pfam" id="PF00563">
    <property type="entry name" value="EAL"/>
    <property type="match status" value="1"/>
</dbReference>
<dbReference type="PROSITE" id="PS50887">
    <property type="entry name" value="GGDEF"/>
    <property type="match status" value="1"/>
</dbReference>
<dbReference type="Proteomes" id="UP000559987">
    <property type="component" value="Unassembled WGS sequence"/>
</dbReference>
<feature type="domain" description="EAL" evidence="1">
    <location>
        <begin position="298"/>
        <end position="549"/>
    </location>
</feature>
<evidence type="ECO:0000259" key="1">
    <source>
        <dbReference type="PROSITE" id="PS50883"/>
    </source>
</evidence>
<dbReference type="SUPFAM" id="SSF55073">
    <property type="entry name" value="Nucleotide cyclase"/>
    <property type="match status" value="1"/>
</dbReference>
<dbReference type="PROSITE" id="PS50883">
    <property type="entry name" value="EAL"/>
    <property type="match status" value="1"/>
</dbReference>
<dbReference type="EMBL" id="JACHXZ010000004">
    <property type="protein sequence ID" value="MBB3169611.1"/>
    <property type="molecule type" value="Genomic_DNA"/>
</dbReference>
<protein>
    <submittedName>
        <fullName evidence="3">Diguanylate cyclase (GGDEF)-like protein</fullName>
    </submittedName>
</protein>
<dbReference type="Gene3D" id="3.30.70.270">
    <property type="match status" value="1"/>
</dbReference>
<dbReference type="InterPro" id="IPR001633">
    <property type="entry name" value="EAL_dom"/>
</dbReference>
<dbReference type="Gene3D" id="3.20.20.450">
    <property type="entry name" value="EAL domain"/>
    <property type="match status" value="1"/>
</dbReference>
<keyword evidence="4" id="KW-1185">Reference proteome</keyword>
<evidence type="ECO:0000313" key="4">
    <source>
        <dbReference type="Proteomes" id="UP000559987"/>
    </source>
</evidence>
<feature type="domain" description="GGDEF" evidence="2">
    <location>
        <begin position="154"/>
        <end position="289"/>
    </location>
</feature>
<dbReference type="Pfam" id="PF00990">
    <property type="entry name" value="GGDEF"/>
    <property type="match status" value="1"/>
</dbReference>
<dbReference type="SUPFAM" id="SSF55785">
    <property type="entry name" value="PYP-like sensor domain (PAS domain)"/>
    <property type="match status" value="1"/>
</dbReference>
<accession>A0A839USD5</accession>
<dbReference type="GO" id="GO:0071111">
    <property type="term" value="F:cyclic-guanylate-specific phosphodiesterase activity"/>
    <property type="evidence" value="ECO:0007669"/>
    <property type="project" value="InterPro"/>
</dbReference>
<dbReference type="SMART" id="SM00267">
    <property type="entry name" value="GGDEF"/>
    <property type="match status" value="1"/>
</dbReference>
<reference evidence="3 4" key="1">
    <citation type="submission" date="2020-08" db="EMBL/GenBank/DDBJ databases">
        <title>Genomic Encyclopedia of Type Strains, Phase III (KMG-III): the genomes of soil and plant-associated and newly described type strains.</title>
        <authorList>
            <person name="Whitman W."/>
        </authorList>
    </citation>
    <scope>NUCLEOTIDE SEQUENCE [LARGE SCALE GENOMIC DNA]</scope>
    <source>
        <strain evidence="3 4">CECT 8571</strain>
    </source>
</reference>
<evidence type="ECO:0000259" key="2">
    <source>
        <dbReference type="PROSITE" id="PS50887"/>
    </source>
</evidence>
<evidence type="ECO:0000313" key="3">
    <source>
        <dbReference type="EMBL" id="MBB3169611.1"/>
    </source>
</evidence>
<dbReference type="PANTHER" id="PTHR33121">
    <property type="entry name" value="CYCLIC DI-GMP PHOSPHODIESTERASE PDEF"/>
    <property type="match status" value="1"/>
</dbReference>
<dbReference type="InterPro" id="IPR050706">
    <property type="entry name" value="Cyclic-di-GMP_PDE-like"/>
</dbReference>
<dbReference type="AlphaFoldDB" id="A0A839USD5"/>
<dbReference type="CDD" id="cd01948">
    <property type="entry name" value="EAL"/>
    <property type="match status" value="1"/>
</dbReference>
<dbReference type="PANTHER" id="PTHR33121:SF70">
    <property type="entry name" value="SIGNALING PROTEIN YKOW"/>
    <property type="match status" value="1"/>
</dbReference>
<sequence length="550" mass="61008">MQQLLEAAFHQSHQPQCVVDGADLLLLVNHAYLSLTGEPADIKGKPCPFFDPNLQGPTMVKTIKEALMRKGWWEGELPFQHHARNFQSWVSMKRLQTAAGSSVLVSFSDISERKLAEVKLHRLAYFDSLTQLPNLSLLLDRLNQAQMRAKRSNQLVALVIFEPDNAEALRTQIGSTAFDQVVIAMGARIRDLLRAQDTLAAQGHGRFALLMPDLPDRRAALNAFTQVAEKIQLAMRSELPDLQQGLTIAVGASLFPLDAVTPQTHLKQTETALLQAKRRGAGQTLLFTPALQQLASARQQLAKELQRAMENRDFVLHYQPVLDADTGEITGVEALLRWQHPERGLLLPEDFLEAAEATGCLKQLGGWVFRESARQFLQWRNRGVRLDMVNINLSAGQFQSPTLLAQTKALLTETGIDPGCVTLEITEAALETEAPAERLQQLRDLGIHLALDDFGAGRSCLMQLQNLPFNQIKLNREFTKALPDAKARAQLQGLATYMHTLGFQVVMTGIETPAQLEVAQHLDCQCVQGYLLREPASPEELNLGPSHESA</sequence>
<dbReference type="InterPro" id="IPR043128">
    <property type="entry name" value="Rev_trsase/Diguanyl_cyclase"/>
</dbReference>
<name>A0A839USD5_9GAMM</name>
<proteinExistence type="predicted"/>
<dbReference type="InterPro" id="IPR035919">
    <property type="entry name" value="EAL_sf"/>
</dbReference>